<evidence type="ECO:0000256" key="8">
    <source>
        <dbReference type="ARBA" id="ARBA00023154"/>
    </source>
</evidence>
<dbReference type="Proteomes" id="UP000700908">
    <property type="component" value="Unassembled WGS sequence"/>
</dbReference>
<evidence type="ECO:0000256" key="13">
    <source>
        <dbReference type="PIRNR" id="PIRNR001365"/>
    </source>
</evidence>
<feature type="site" description="Part of a proton relay during catalysis" evidence="12">
    <location>
        <position position="48"/>
    </location>
</feature>
<dbReference type="PROSITE" id="PS00665">
    <property type="entry name" value="DHDPS_1"/>
    <property type="match status" value="1"/>
</dbReference>
<dbReference type="GO" id="GO:0008840">
    <property type="term" value="F:4-hydroxy-tetrahydrodipicolinate synthase activity"/>
    <property type="evidence" value="ECO:0007669"/>
    <property type="project" value="UniProtKB-EC"/>
</dbReference>
<comment type="function">
    <text evidence="1 12">Catalyzes the condensation of (S)-aspartate-beta-semialdehyde [(S)-ASA] and pyruvate to 4-hydroxy-tetrahydrodipicolinate (HTPA).</text>
</comment>
<name>A0ABS7MHP5_9ACTN</name>
<dbReference type="Gene3D" id="3.20.20.70">
    <property type="entry name" value="Aldolase class I"/>
    <property type="match status" value="1"/>
</dbReference>
<evidence type="ECO:0000256" key="3">
    <source>
        <dbReference type="ARBA" id="ARBA00007592"/>
    </source>
</evidence>
<dbReference type="SMART" id="SM01130">
    <property type="entry name" value="DHDPS"/>
    <property type="match status" value="1"/>
</dbReference>
<dbReference type="InterPro" id="IPR002220">
    <property type="entry name" value="DapA-like"/>
</dbReference>
<reference evidence="14 15" key="1">
    <citation type="submission" date="2021-08" db="EMBL/GenBank/DDBJ databases">
        <title>Collinsella faecalis sp. nov. isolated from swine faeces.</title>
        <authorList>
            <person name="Oh B.S."/>
            <person name="Lee J.H."/>
        </authorList>
    </citation>
    <scope>NUCLEOTIDE SEQUENCE [LARGE SCALE GENOMIC DNA]</scope>
    <source>
        <strain evidence="14 15">AGMB00827</strain>
    </source>
</reference>
<gene>
    <name evidence="12 14" type="primary">dapA</name>
    <name evidence="14" type="ORF">K6V98_00660</name>
</gene>
<feature type="binding site" evidence="12">
    <location>
        <position position="49"/>
    </location>
    <ligand>
        <name>pyruvate</name>
        <dbReference type="ChEBI" id="CHEBI:15361"/>
    </ligand>
</feature>
<accession>A0ABS7MHP5</accession>
<dbReference type="NCBIfam" id="TIGR00674">
    <property type="entry name" value="dapA"/>
    <property type="match status" value="1"/>
</dbReference>
<feature type="binding site" evidence="12">
    <location>
        <position position="207"/>
    </location>
    <ligand>
        <name>pyruvate</name>
        <dbReference type="ChEBI" id="CHEBI:15361"/>
    </ligand>
</feature>
<protein>
    <recommendedName>
        <fullName evidence="4 12">4-hydroxy-tetrahydrodipicolinate synthase</fullName>
        <shortName evidence="12">HTPA synthase</shortName>
        <ecNumber evidence="4 12">4.3.3.7</ecNumber>
    </recommendedName>
</protein>
<dbReference type="EMBL" id="JAIMFO010000004">
    <property type="protein sequence ID" value="MBY4796878.1"/>
    <property type="molecule type" value="Genomic_DNA"/>
</dbReference>
<dbReference type="HAMAP" id="MF_00418">
    <property type="entry name" value="DapA"/>
    <property type="match status" value="1"/>
</dbReference>
<evidence type="ECO:0000256" key="12">
    <source>
        <dbReference type="HAMAP-Rule" id="MF_00418"/>
    </source>
</evidence>
<evidence type="ECO:0000256" key="2">
    <source>
        <dbReference type="ARBA" id="ARBA00005120"/>
    </source>
</evidence>
<dbReference type="Pfam" id="PF00701">
    <property type="entry name" value="DHDPS"/>
    <property type="match status" value="1"/>
</dbReference>
<evidence type="ECO:0000256" key="9">
    <source>
        <dbReference type="ARBA" id="ARBA00023239"/>
    </source>
</evidence>
<keyword evidence="8 12" id="KW-0457">Lysine biosynthesis</keyword>
<dbReference type="PANTHER" id="PTHR12128:SF66">
    <property type="entry name" value="4-HYDROXY-2-OXOGLUTARATE ALDOLASE, MITOCHONDRIAL"/>
    <property type="match status" value="1"/>
</dbReference>
<evidence type="ECO:0000256" key="11">
    <source>
        <dbReference type="ARBA" id="ARBA00047836"/>
    </source>
</evidence>
<feature type="active site" description="Proton donor/acceptor" evidence="12">
    <location>
        <position position="137"/>
    </location>
</feature>
<feature type="active site" description="Schiff-base intermediate with substrate" evidence="12">
    <location>
        <position position="165"/>
    </location>
</feature>
<evidence type="ECO:0000256" key="7">
    <source>
        <dbReference type="ARBA" id="ARBA00022915"/>
    </source>
</evidence>
<comment type="subunit">
    <text evidence="12">Homotetramer; dimer of dimers.</text>
</comment>
<dbReference type="PRINTS" id="PR00146">
    <property type="entry name" value="DHPICSNTHASE"/>
</dbReference>
<keyword evidence="10 12" id="KW-0704">Schiff base</keyword>
<evidence type="ECO:0000256" key="6">
    <source>
        <dbReference type="ARBA" id="ARBA00022605"/>
    </source>
</evidence>
<evidence type="ECO:0000313" key="15">
    <source>
        <dbReference type="Proteomes" id="UP000700908"/>
    </source>
</evidence>
<dbReference type="PROSITE" id="PS00666">
    <property type="entry name" value="DHDPS_2"/>
    <property type="match status" value="1"/>
</dbReference>
<evidence type="ECO:0000256" key="4">
    <source>
        <dbReference type="ARBA" id="ARBA00012086"/>
    </source>
</evidence>
<comment type="catalytic activity">
    <reaction evidence="11 12">
        <text>L-aspartate 4-semialdehyde + pyruvate = (2S,4S)-4-hydroxy-2,3,4,5-tetrahydrodipicolinate + H2O + H(+)</text>
        <dbReference type="Rhea" id="RHEA:34171"/>
        <dbReference type="ChEBI" id="CHEBI:15361"/>
        <dbReference type="ChEBI" id="CHEBI:15377"/>
        <dbReference type="ChEBI" id="CHEBI:15378"/>
        <dbReference type="ChEBI" id="CHEBI:67139"/>
        <dbReference type="ChEBI" id="CHEBI:537519"/>
        <dbReference type="EC" id="4.3.3.7"/>
    </reaction>
</comment>
<dbReference type="RefSeq" id="WP_222198602.1">
    <property type="nucleotide sequence ID" value="NZ_JAIMFO010000004.1"/>
</dbReference>
<feature type="site" description="Part of a proton relay during catalysis" evidence="12">
    <location>
        <position position="111"/>
    </location>
</feature>
<dbReference type="EC" id="4.3.3.7" evidence="4 12"/>
<comment type="caution">
    <text evidence="14">The sequence shown here is derived from an EMBL/GenBank/DDBJ whole genome shotgun (WGS) entry which is preliminary data.</text>
</comment>
<dbReference type="InterPro" id="IPR020624">
    <property type="entry name" value="Schiff_base-form_aldolases_CS"/>
</dbReference>
<comment type="similarity">
    <text evidence="3 12 13">Belongs to the DapA family.</text>
</comment>
<evidence type="ECO:0000313" key="14">
    <source>
        <dbReference type="EMBL" id="MBY4796878.1"/>
    </source>
</evidence>
<dbReference type="InterPro" id="IPR020625">
    <property type="entry name" value="Schiff_base-form_aldolases_AS"/>
</dbReference>
<organism evidence="14 15">
    <name type="scientific">Collinsella ureilytica</name>
    <dbReference type="NCBI Taxonomy" id="2869515"/>
    <lineage>
        <taxon>Bacteria</taxon>
        <taxon>Bacillati</taxon>
        <taxon>Actinomycetota</taxon>
        <taxon>Coriobacteriia</taxon>
        <taxon>Coriobacteriales</taxon>
        <taxon>Coriobacteriaceae</taxon>
        <taxon>Collinsella</taxon>
    </lineage>
</organism>
<dbReference type="PANTHER" id="PTHR12128">
    <property type="entry name" value="DIHYDRODIPICOLINATE SYNTHASE"/>
    <property type="match status" value="1"/>
</dbReference>
<evidence type="ECO:0000256" key="5">
    <source>
        <dbReference type="ARBA" id="ARBA00022490"/>
    </source>
</evidence>
<keyword evidence="6 12" id="KW-0028">Amino-acid biosynthesis</keyword>
<dbReference type="CDD" id="cd00950">
    <property type="entry name" value="DHDPS"/>
    <property type="match status" value="1"/>
</dbReference>
<dbReference type="InterPro" id="IPR013785">
    <property type="entry name" value="Aldolase_TIM"/>
</dbReference>
<comment type="subcellular location">
    <subcellularLocation>
        <location evidence="12">Cytoplasm</location>
    </subcellularLocation>
</comment>
<dbReference type="InterPro" id="IPR005263">
    <property type="entry name" value="DapA"/>
</dbReference>
<dbReference type="SUPFAM" id="SSF51569">
    <property type="entry name" value="Aldolase"/>
    <property type="match status" value="1"/>
</dbReference>
<keyword evidence="5 12" id="KW-0963">Cytoplasm</keyword>
<keyword evidence="15" id="KW-1185">Reference proteome</keyword>
<sequence>MDVRQLSGSIVALVTPFSEDGSVDFEALERLVDFHVNNGTDAILALGTTGESSTMSDEEDNEVIRAVVAQVAGRIPVIAGAGSNSTATQIAKSRTYEALGADALLIITPYYNKSSEEGIYRHLADTADATSIPCILYNIPGRTGCSISVANARRLSRHPNIMGIKEASGNVAYAAQIARFLSDEFRMYSGEDALTVPLMALGASGTISVWANIEPAKVHEMCASFLAGNIEQARALQLAGLPIIDALFSQVNPIPVKEALAQMGLLEAPHYRMPLIAMEGSARDIVTRALKEAGLCD</sequence>
<keyword evidence="7 12" id="KW-0220">Diaminopimelate biosynthesis</keyword>
<comment type="pathway">
    <text evidence="2 12">Amino-acid biosynthesis; L-lysine biosynthesis via DAP pathway; (S)-tetrahydrodipicolinate from L-aspartate: step 3/4.</text>
</comment>
<dbReference type="PIRSF" id="PIRSF001365">
    <property type="entry name" value="DHDPS"/>
    <property type="match status" value="1"/>
</dbReference>
<evidence type="ECO:0000256" key="1">
    <source>
        <dbReference type="ARBA" id="ARBA00003294"/>
    </source>
</evidence>
<evidence type="ECO:0000256" key="10">
    <source>
        <dbReference type="ARBA" id="ARBA00023270"/>
    </source>
</evidence>
<keyword evidence="9 12" id="KW-0456">Lyase</keyword>
<comment type="caution">
    <text evidence="12">Was originally thought to be a dihydrodipicolinate synthase (DHDPS), catalyzing the condensation of (S)-aspartate-beta-semialdehyde [(S)-ASA] and pyruvate to dihydrodipicolinate (DHDP). However, it was shown in E.coli that the product of the enzymatic reaction is not dihydrodipicolinate but in fact (4S)-4-hydroxy-2,3,4,5-tetrahydro-(2S)-dipicolinic acid (HTPA), and that the consecutive dehydration reaction leading to DHDP is not spontaneous but catalyzed by DapB.</text>
</comment>
<proteinExistence type="inferred from homology"/>